<reference evidence="15" key="1">
    <citation type="submission" date="2024-04" db="EMBL/GenBank/DDBJ databases">
        <title>Salinicola lusitanus LLJ914,a marine bacterium isolated from the Okinawa Trough.</title>
        <authorList>
            <person name="Li J."/>
        </authorList>
    </citation>
    <scope>NUCLEOTIDE SEQUENCE [LARGE SCALE GENOMIC DNA]</scope>
</reference>
<dbReference type="InterPro" id="IPR008893">
    <property type="entry name" value="WGR_domain"/>
</dbReference>
<comment type="caution">
    <text evidence="14">The sequence shown here is derived from an EMBL/GenBank/DDBJ whole genome shotgun (WGS) entry which is preliminary data.</text>
</comment>
<evidence type="ECO:0000256" key="4">
    <source>
        <dbReference type="ARBA" id="ARBA00022695"/>
    </source>
</evidence>
<evidence type="ECO:0000256" key="2">
    <source>
        <dbReference type="ARBA" id="ARBA00022676"/>
    </source>
</evidence>
<dbReference type="GO" id="GO:0005730">
    <property type="term" value="C:nucleolus"/>
    <property type="evidence" value="ECO:0007669"/>
    <property type="project" value="TreeGrafter"/>
</dbReference>
<sequence>MLNQTNIGHNNNKFYVIQLITKGPKCFHTWTRWGRVGETGQNKMSSFTSLEPAIKEFEKKFKDKTKNNWSDRDNFVSHPGKYTLIEVDGEQDAEVKVDTLDGRSVCKKVLPCSLDNNTQKLIELIFSNDMFKEAMEGMNLDIKKMPLGKLSKMQIAKGFDVLEEIEAALDQKSRKPVLEELSDHEKKKEMLMVLADIELAQTLKSETEKAQRRWSRLFLIQRPGLQLTQVQTLSARQEVSSRCSGFLTTENTYKRFLPQDSPKKLDLGGTVLIIDKYLNQTKYPHGCCKILNVWEVDRETEGERFKENDELENRRLLWHGTNVAVVAAILKSGLRIMPHSGGRVGRGIYFASENAKSAGYVGLAKNTAIMFLNEVALGKEYTITRDDSSLKKAPKGFDSVVARGSVEPDPSQDITITLDGKPVSVPQGPAIAQPQYEHSSFSNSEYLIYKESQCRIRFLLELHMKW</sequence>
<dbReference type="CDD" id="cd01437">
    <property type="entry name" value="parp_like"/>
    <property type="match status" value="1"/>
</dbReference>
<dbReference type="Pfam" id="PF05406">
    <property type="entry name" value="WGR"/>
    <property type="match status" value="1"/>
</dbReference>
<dbReference type="SUPFAM" id="SSF47587">
    <property type="entry name" value="Domain of poly(ADP-ribose) polymerase"/>
    <property type="match status" value="1"/>
</dbReference>
<dbReference type="Gene3D" id="1.20.142.10">
    <property type="entry name" value="Poly(ADP-ribose) polymerase, regulatory domain"/>
    <property type="match status" value="1"/>
</dbReference>
<evidence type="ECO:0000259" key="12">
    <source>
        <dbReference type="PROSITE" id="PS51060"/>
    </source>
</evidence>
<dbReference type="Pfam" id="PF02877">
    <property type="entry name" value="PARP_reg"/>
    <property type="match status" value="1"/>
</dbReference>
<dbReference type="AlphaFoldDB" id="A0AAW0NYG7"/>
<keyword evidence="5" id="KW-0227">DNA damage</keyword>
<dbReference type="EC" id="2.4.2.-" evidence="10"/>
<dbReference type="GO" id="GO:1990404">
    <property type="term" value="F:NAD+-protein mono-ADP-ribosyltransferase activity"/>
    <property type="evidence" value="ECO:0007669"/>
    <property type="project" value="TreeGrafter"/>
</dbReference>
<dbReference type="GO" id="GO:0070212">
    <property type="term" value="P:protein poly-ADP-ribosylation"/>
    <property type="evidence" value="ECO:0007669"/>
    <property type="project" value="TreeGrafter"/>
</dbReference>
<evidence type="ECO:0000256" key="3">
    <source>
        <dbReference type="ARBA" id="ARBA00022679"/>
    </source>
</evidence>
<keyword evidence="3 10" id="KW-0808">Transferase</keyword>
<evidence type="ECO:0000259" key="11">
    <source>
        <dbReference type="PROSITE" id="PS51059"/>
    </source>
</evidence>
<keyword evidence="8" id="KW-0539">Nucleus</keyword>
<evidence type="ECO:0000256" key="8">
    <source>
        <dbReference type="ARBA" id="ARBA00023242"/>
    </source>
</evidence>
<evidence type="ECO:0000313" key="15">
    <source>
        <dbReference type="Proteomes" id="UP001460270"/>
    </source>
</evidence>
<keyword evidence="6 10" id="KW-0520">NAD</keyword>
<dbReference type="PROSITE" id="PS51059">
    <property type="entry name" value="PARP_CATALYTIC"/>
    <property type="match status" value="1"/>
</dbReference>
<keyword evidence="4" id="KW-0548">Nucleotidyltransferase</keyword>
<dbReference type="InterPro" id="IPR004102">
    <property type="entry name" value="Poly(ADP-ribose)pol_reg_dom"/>
</dbReference>
<feature type="domain" description="WGR" evidence="13">
    <location>
        <begin position="1"/>
        <end position="82"/>
    </location>
</feature>
<dbReference type="EMBL" id="JBBPFD010000010">
    <property type="protein sequence ID" value="KAK7909660.1"/>
    <property type="molecule type" value="Genomic_DNA"/>
</dbReference>
<dbReference type="InterPro" id="IPR036616">
    <property type="entry name" value="Poly(ADP-ribose)pol_reg_dom_sf"/>
</dbReference>
<dbReference type="Pfam" id="PF00644">
    <property type="entry name" value="PARP"/>
    <property type="match status" value="1"/>
</dbReference>
<feature type="domain" description="PARP catalytic" evidence="11">
    <location>
        <begin position="247"/>
        <end position="466"/>
    </location>
</feature>
<evidence type="ECO:0000256" key="9">
    <source>
        <dbReference type="ARBA" id="ARBA00024347"/>
    </source>
</evidence>
<comment type="similarity">
    <text evidence="9">Belongs to the ARTD/PARP family.</text>
</comment>
<evidence type="ECO:0000256" key="7">
    <source>
        <dbReference type="ARBA" id="ARBA00023204"/>
    </source>
</evidence>
<evidence type="ECO:0000256" key="10">
    <source>
        <dbReference type="RuleBase" id="RU362114"/>
    </source>
</evidence>
<keyword evidence="2 10" id="KW-0328">Glycosyltransferase</keyword>
<accession>A0AAW0NYG7</accession>
<keyword evidence="15" id="KW-1185">Reference proteome</keyword>
<dbReference type="SUPFAM" id="SSF142921">
    <property type="entry name" value="WGR domain-like"/>
    <property type="match status" value="1"/>
</dbReference>
<evidence type="ECO:0000256" key="1">
    <source>
        <dbReference type="ARBA" id="ARBA00004123"/>
    </source>
</evidence>
<evidence type="ECO:0000256" key="5">
    <source>
        <dbReference type="ARBA" id="ARBA00022763"/>
    </source>
</evidence>
<dbReference type="Proteomes" id="UP001460270">
    <property type="component" value="Unassembled WGS sequence"/>
</dbReference>
<protein>
    <recommendedName>
        <fullName evidence="10">Poly [ADP-ribose] polymerase</fullName>
        <shortName evidence="10">PARP</shortName>
        <ecNumber evidence="10">2.4.2.-</ecNumber>
    </recommendedName>
</protein>
<evidence type="ECO:0000259" key="13">
    <source>
        <dbReference type="PROSITE" id="PS51977"/>
    </source>
</evidence>
<dbReference type="FunFam" id="2.20.140.10:FF:000001">
    <property type="entry name" value="Poly [ADP-ribose] polymerase"/>
    <property type="match status" value="1"/>
</dbReference>
<keyword evidence="7" id="KW-0234">DNA repair</keyword>
<dbReference type="GO" id="GO:0006302">
    <property type="term" value="P:double-strand break repair"/>
    <property type="evidence" value="ECO:0007669"/>
    <property type="project" value="TreeGrafter"/>
</dbReference>
<dbReference type="InterPro" id="IPR050800">
    <property type="entry name" value="ARTD/PARP"/>
</dbReference>
<dbReference type="Gene3D" id="2.20.140.10">
    <property type="entry name" value="WGR domain"/>
    <property type="match status" value="1"/>
</dbReference>
<dbReference type="GO" id="GO:0003950">
    <property type="term" value="F:NAD+ poly-ADP-ribosyltransferase activity"/>
    <property type="evidence" value="ECO:0007669"/>
    <property type="project" value="UniProtKB-UniRule"/>
</dbReference>
<proteinExistence type="inferred from homology"/>
<dbReference type="SMART" id="SM00773">
    <property type="entry name" value="WGR"/>
    <property type="match status" value="1"/>
</dbReference>
<dbReference type="CDD" id="cd08002">
    <property type="entry name" value="WGR_PARP3_like"/>
    <property type="match status" value="1"/>
</dbReference>
<evidence type="ECO:0000313" key="14">
    <source>
        <dbReference type="EMBL" id="KAK7909660.1"/>
    </source>
</evidence>
<dbReference type="PROSITE" id="PS51060">
    <property type="entry name" value="PARP_ALPHA_HD"/>
    <property type="match status" value="1"/>
</dbReference>
<organism evidence="14 15">
    <name type="scientific">Mugilogobius chulae</name>
    <name type="common">yellowstripe goby</name>
    <dbReference type="NCBI Taxonomy" id="88201"/>
    <lineage>
        <taxon>Eukaryota</taxon>
        <taxon>Metazoa</taxon>
        <taxon>Chordata</taxon>
        <taxon>Craniata</taxon>
        <taxon>Vertebrata</taxon>
        <taxon>Euteleostomi</taxon>
        <taxon>Actinopterygii</taxon>
        <taxon>Neopterygii</taxon>
        <taxon>Teleostei</taxon>
        <taxon>Neoteleostei</taxon>
        <taxon>Acanthomorphata</taxon>
        <taxon>Gobiaria</taxon>
        <taxon>Gobiiformes</taxon>
        <taxon>Gobioidei</taxon>
        <taxon>Gobiidae</taxon>
        <taxon>Gobionellinae</taxon>
        <taxon>Mugilogobius</taxon>
    </lineage>
</organism>
<dbReference type="InterPro" id="IPR012317">
    <property type="entry name" value="Poly(ADP-ribose)pol_cat_dom"/>
</dbReference>
<dbReference type="PROSITE" id="PS51977">
    <property type="entry name" value="WGR"/>
    <property type="match status" value="1"/>
</dbReference>
<dbReference type="GO" id="GO:0016779">
    <property type="term" value="F:nucleotidyltransferase activity"/>
    <property type="evidence" value="ECO:0007669"/>
    <property type="project" value="UniProtKB-KW"/>
</dbReference>
<dbReference type="GO" id="GO:0035861">
    <property type="term" value="C:site of double-strand break"/>
    <property type="evidence" value="ECO:0007669"/>
    <property type="project" value="TreeGrafter"/>
</dbReference>
<dbReference type="PANTHER" id="PTHR10459">
    <property type="entry name" value="DNA LIGASE"/>
    <property type="match status" value="1"/>
</dbReference>
<dbReference type="Gene3D" id="3.90.228.10">
    <property type="match status" value="1"/>
</dbReference>
<dbReference type="PANTHER" id="PTHR10459:SF66">
    <property type="entry name" value="PROTEIN MONO-ADP-RIBOSYLTRANSFERASE PARP3"/>
    <property type="match status" value="1"/>
</dbReference>
<gene>
    <name evidence="14" type="ORF">WMY93_014344</name>
</gene>
<dbReference type="SUPFAM" id="SSF56399">
    <property type="entry name" value="ADP-ribosylation"/>
    <property type="match status" value="1"/>
</dbReference>
<dbReference type="InterPro" id="IPR036930">
    <property type="entry name" value="WGR_dom_sf"/>
</dbReference>
<name>A0AAW0NYG7_9GOBI</name>
<feature type="domain" description="PARP alpha-helical" evidence="12">
    <location>
        <begin position="111"/>
        <end position="254"/>
    </location>
</feature>
<evidence type="ECO:0000256" key="6">
    <source>
        <dbReference type="ARBA" id="ARBA00023027"/>
    </source>
</evidence>
<comment type="subcellular location">
    <subcellularLocation>
        <location evidence="1">Nucleus</location>
    </subcellularLocation>
</comment>